<dbReference type="InterPro" id="IPR051781">
    <property type="entry name" value="Metallo-dep_Hydrolase"/>
</dbReference>
<organism evidence="2 3">
    <name type="scientific">Actinomadura soli</name>
    <dbReference type="NCBI Taxonomy" id="2508997"/>
    <lineage>
        <taxon>Bacteria</taxon>
        <taxon>Bacillati</taxon>
        <taxon>Actinomycetota</taxon>
        <taxon>Actinomycetes</taxon>
        <taxon>Streptosporangiales</taxon>
        <taxon>Thermomonosporaceae</taxon>
        <taxon>Actinomadura</taxon>
    </lineage>
</organism>
<protein>
    <recommendedName>
        <fullName evidence="1">Amidohydrolase-related domain-containing protein</fullName>
    </recommendedName>
</protein>
<dbReference type="Pfam" id="PF01979">
    <property type="entry name" value="Amidohydro_1"/>
    <property type="match status" value="1"/>
</dbReference>
<dbReference type="AlphaFoldDB" id="A0A5C4JGQ5"/>
<dbReference type="PANTHER" id="PTHR43135:SF3">
    <property type="entry name" value="ALPHA-D-RIBOSE 1-METHYLPHOSPHONATE 5-TRIPHOSPHATE DIPHOSPHATASE"/>
    <property type="match status" value="1"/>
</dbReference>
<dbReference type="Proteomes" id="UP000309174">
    <property type="component" value="Unassembled WGS sequence"/>
</dbReference>
<evidence type="ECO:0000313" key="2">
    <source>
        <dbReference type="EMBL" id="TMR04921.1"/>
    </source>
</evidence>
<dbReference type="RefSeq" id="WP_138644362.1">
    <property type="nucleotide sequence ID" value="NZ_VCKW01000027.1"/>
</dbReference>
<dbReference type="SUPFAM" id="SSF51338">
    <property type="entry name" value="Composite domain of metallo-dependent hydrolases"/>
    <property type="match status" value="1"/>
</dbReference>
<dbReference type="EMBL" id="VCKW01000027">
    <property type="protein sequence ID" value="TMR04921.1"/>
    <property type="molecule type" value="Genomic_DNA"/>
</dbReference>
<dbReference type="Gene3D" id="3.20.20.140">
    <property type="entry name" value="Metal-dependent hydrolases"/>
    <property type="match status" value="1"/>
</dbReference>
<dbReference type="SUPFAM" id="SSF51556">
    <property type="entry name" value="Metallo-dependent hydrolases"/>
    <property type="match status" value="1"/>
</dbReference>
<proteinExistence type="predicted"/>
<comment type="caution">
    <text evidence="2">The sequence shown here is derived from an EMBL/GenBank/DDBJ whole genome shotgun (WGS) entry which is preliminary data.</text>
</comment>
<dbReference type="InterPro" id="IPR011059">
    <property type="entry name" value="Metal-dep_hydrolase_composite"/>
</dbReference>
<evidence type="ECO:0000313" key="3">
    <source>
        <dbReference type="Proteomes" id="UP000309174"/>
    </source>
</evidence>
<dbReference type="Gene3D" id="2.30.40.10">
    <property type="entry name" value="Urease, subunit C, domain 1"/>
    <property type="match status" value="1"/>
</dbReference>
<gene>
    <name evidence="2" type="ORF">ETD83_07685</name>
</gene>
<name>A0A5C4JGQ5_9ACTN</name>
<evidence type="ECO:0000259" key="1">
    <source>
        <dbReference type="Pfam" id="PF01979"/>
    </source>
</evidence>
<keyword evidence="3" id="KW-1185">Reference proteome</keyword>
<dbReference type="InterPro" id="IPR006680">
    <property type="entry name" value="Amidohydro-rel"/>
</dbReference>
<accession>A0A5C4JGQ5</accession>
<dbReference type="PANTHER" id="PTHR43135">
    <property type="entry name" value="ALPHA-D-RIBOSE 1-METHYLPHOSPHONATE 5-TRIPHOSPHATE DIPHOSPHATASE"/>
    <property type="match status" value="1"/>
</dbReference>
<reference evidence="2 3" key="1">
    <citation type="submission" date="2019-05" db="EMBL/GenBank/DDBJ databases">
        <title>Draft genome sequence of Actinomadura sp. 14C53.</title>
        <authorList>
            <person name="Saricaoglu S."/>
            <person name="Isik K."/>
        </authorList>
    </citation>
    <scope>NUCLEOTIDE SEQUENCE [LARGE SCALE GENOMIC DNA]</scope>
    <source>
        <strain evidence="2 3">14C53</strain>
    </source>
</reference>
<dbReference type="GO" id="GO:0016810">
    <property type="term" value="F:hydrolase activity, acting on carbon-nitrogen (but not peptide) bonds"/>
    <property type="evidence" value="ECO:0007669"/>
    <property type="project" value="InterPro"/>
</dbReference>
<feature type="domain" description="Amidohydrolase-related" evidence="1">
    <location>
        <begin position="60"/>
        <end position="442"/>
    </location>
</feature>
<dbReference type="OrthoDB" id="3514520at2"/>
<dbReference type="InterPro" id="IPR032466">
    <property type="entry name" value="Metal_Hydrolase"/>
</dbReference>
<sequence length="455" mass="49519">MTVQATRTAFIGAILIDGTGSAPLANSAVVVEDERITWAGSATELDRPSDVRIVDISGKYLIPGLLDANVHLLIHVDPDVLLRYDPGCYDELVLEAAQVALRAGITTVFDTWGPLESLRRVRDRINARETVGSRIFCAGNIIGNGGPYSPDFFPDLAAGLSSAVVDRINQHWEQGVGAELTWMSAEDVRLAVREYIATAGIDFVKYAASSHAHSRFIALSPDAQRAIVEEAHAAGMTAQACVQSPEALKLAIEAGVDLLQHGDVTGLRPMPQETLDLIVERRLPCAAFFYTRRHTAAFQERKPHWHGNNAWGEVMVVKEANDRNLVKAGAKLLLANDMGVYGPTAETSPMWGPFQAGIPDVPTHLGRSHIFWLRAAGEHGLTPMDALLATTSNIAEAYGKADELGTIRPGRRADLLILDGDPLDDPENYARIAHIVKDGKFVHHDRLPEHPVLTR</sequence>